<name>A0AAD4GBH8_BOLED</name>
<evidence type="ECO:0000256" key="8">
    <source>
        <dbReference type="SAM" id="MobiDB-lite"/>
    </source>
</evidence>
<dbReference type="Gene3D" id="3.30.720.10">
    <property type="entry name" value="Signal recognition particle alu RNA binding heterodimer, srp9/1"/>
    <property type="match status" value="1"/>
</dbReference>
<feature type="compositionally biased region" description="Basic and acidic residues" evidence="8">
    <location>
        <begin position="145"/>
        <end position="160"/>
    </location>
</feature>
<feature type="compositionally biased region" description="Basic residues" evidence="8">
    <location>
        <begin position="128"/>
        <end position="140"/>
    </location>
</feature>
<dbReference type="Pfam" id="PF02290">
    <property type="entry name" value="SRP14"/>
    <property type="match status" value="1"/>
</dbReference>
<evidence type="ECO:0000256" key="3">
    <source>
        <dbReference type="ARBA" id="ARBA00022490"/>
    </source>
</evidence>
<comment type="function">
    <text evidence="7">Component of the signal recognition particle (SRP) complex, a ribonucleoprotein complex that mediates the cotranslational targeting of secretory and membrane proteins to the endoplasmic reticulum (ER).</text>
</comment>
<dbReference type="PANTHER" id="PTHR12013">
    <property type="entry name" value="SIGNAL RECOGNITION PARTICLE 14 KD PROTEIN"/>
    <property type="match status" value="1"/>
</dbReference>
<comment type="caution">
    <text evidence="9">The sequence shown here is derived from an EMBL/GenBank/DDBJ whole genome shotgun (WGS) entry which is preliminary data.</text>
</comment>
<comment type="subunit">
    <text evidence="7">Component of a fungal signal recognition particle (SRP) complex that consists of a 7SL RNA molecule (scR1) and at least six protein subunits: SRP72, SRP68, SRP54, SEC65, SRP21 and SRP14.</text>
</comment>
<evidence type="ECO:0000256" key="4">
    <source>
        <dbReference type="ARBA" id="ARBA00022884"/>
    </source>
</evidence>
<keyword evidence="3 7" id="KW-0963">Cytoplasm</keyword>
<comment type="similarity">
    <text evidence="2 7">Belongs to the SRP14 family.</text>
</comment>
<dbReference type="GO" id="GO:0005786">
    <property type="term" value="C:signal recognition particle, endoplasmic reticulum targeting"/>
    <property type="evidence" value="ECO:0007669"/>
    <property type="project" value="UniProtKB-UniRule"/>
</dbReference>
<feature type="compositionally biased region" description="Basic residues" evidence="8">
    <location>
        <begin position="94"/>
        <end position="103"/>
    </location>
</feature>
<comment type="subcellular location">
    <subcellularLocation>
        <location evidence="1 7">Cytoplasm</location>
    </subcellularLocation>
</comment>
<feature type="region of interest" description="Disordered" evidence="8">
    <location>
        <begin position="94"/>
        <end position="166"/>
    </location>
</feature>
<protein>
    <recommendedName>
        <fullName evidence="7">Signal recognition particle subunit SRP14</fullName>
    </recommendedName>
    <alternativeName>
        <fullName evidence="7">Signal recognition particle 14 kDa protein</fullName>
    </alternativeName>
</protein>
<dbReference type="Proteomes" id="UP001194468">
    <property type="component" value="Unassembled WGS sequence"/>
</dbReference>
<reference evidence="9" key="1">
    <citation type="submission" date="2019-10" db="EMBL/GenBank/DDBJ databases">
        <authorList>
            <consortium name="DOE Joint Genome Institute"/>
            <person name="Kuo A."/>
            <person name="Miyauchi S."/>
            <person name="Kiss E."/>
            <person name="Drula E."/>
            <person name="Kohler A."/>
            <person name="Sanchez-Garcia M."/>
            <person name="Andreopoulos B."/>
            <person name="Barry K.W."/>
            <person name="Bonito G."/>
            <person name="Buee M."/>
            <person name="Carver A."/>
            <person name="Chen C."/>
            <person name="Cichocki N."/>
            <person name="Clum A."/>
            <person name="Culley D."/>
            <person name="Crous P.W."/>
            <person name="Fauchery L."/>
            <person name="Girlanda M."/>
            <person name="Hayes R."/>
            <person name="Keri Z."/>
            <person name="LaButti K."/>
            <person name="Lipzen A."/>
            <person name="Lombard V."/>
            <person name="Magnuson J."/>
            <person name="Maillard F."/>
            <person name="Morin E."/>
            <person name="Murat C."/>
            <person name="Nolan M."/>
            <person name="Ohm R."/>
            <person name="Pangilinan J."/>
            <person name="Pereira M."/>
            <person name="Perotto S."/>
            <person name="Peter M."/>
            <person name="Riley R."/>
            <person name="Sitrit Y."/>
            <person name="Stielow B."/>
            <person name="Szollosi G."/>
            <person name="Zifcakova L."/>
            <person name="Stursova M."/>
            <person name="Spatafora J.W."/>
            <person name="Tedersoo L."/>
            <person name="Vaario L.-M."/>
            <person name="Yamada A."/>
            <person name="Yan M."/>
            <person name="Wang P."/>
            <person name="Xu J."/>
            <person name="Bruns T."/>
            <person name="Baldrian P."/>
            <person name="Vilgalys R."/>
            <person name="Henrissat B."/>
            <person name="Grigoriev I.V."/>
            <person name="Hibbett D."/>
            <person name="Nagy L.G."/>
            <person name="Martin F.M."/>
        </authorList>
    </citation>
    <scope>NUCLEOTIDE SEQUENCE</scope>
    <source>
        <strain evidence="9">BED1</strain>
    </source>
</reference>
<keyword evidence="6 7" id="KW-0687">Ribonucleoprotein</keyword>
<dbReference type="EMBL" id="WHUW01000024">
    <property type="protein sequence ID" value="KAF8435762.1"/>
    <property type="molecule type" value="Genomic_DNA"/>
</dbReference>
<organism evidence="9 10">
    <name type="scientific">Boletus edulis BED1</name>
    <dbReference type="NCBI Taxonomy" id="1328754"/>
    <lineage>
        <taxon>Eukaryota</taxon>
        <taxon>Fungi</taxon>
        <taxon>Dikarya</taxon>
        <taxon>Basidiomycota</taxon>
        <taxon>Agaricomycotina</taxon>
        <taxon>Agaricomycetes</taxon>
        <taxon>Agaricomycetidae</taxon>
        <taxon>Boletales</taxon>
        <taxon>Boletineae</taxon>
        <taxon>Boletaceae</taxon>
        <taxon>Boletoideae</taxon>
        <taxon>Boletus</taxon>
    </lineage>
</organism>
<gene>
    <name evidence="9" type="ORF">L210DRAFT_3408842</name>
</gene>
<evidence type="ECO:0000313" key="9">
    <source>
        <dbReference type="EMBL" id="KAF8435762.1"/>
    </source>
</evidence>
<evidence type="ECO:0000256" key="5">
    <source>
        <dbReference type="ARBA" id="ARBA00023135"/>
    </source>
</evidence>
<keyword evidence="5 7" id="KW-0733">Signal recognition particle</keyword>
<dbReference type="GO" id="GO:0006614">
    <property type="term" value="P:SRP-dependent cotranslational protein targeting to membrane"/>
    <property type="evidence" value="ECO:0007669"/>
    <property type="project" value="UniProtKB-UniRule"/>
</dbReference>
<sequence length="166" mass="19117">MQLVDNDTFLKQLTALFETTKDKGTIWLTHKRLTHDGEDATMDDAHPDSKKEYPCLIRVTNGKHTNFSTHVIPSDLPKFHAAYGSLLKASFTTLRKRDKKREKQRAELLAKRKQRMAEPVVVDGPKRGNGRRKRQRKVKAAIRQEQAKERVAKRDEEKAKGQRSVS</sequence>
<dbReference type="InterPro" id="IPR009018">
    <property type="entry name" value="Signal_recog_particle_SRP9/14"/>
</dbReference>
<reference evidence="9" key="2">
    <citation type="journal article" date="2020" name="Nat. Commun.">
        <title>Large-scale genome sequencing of mycorrhizal fungi provides insights into the early evolution of symbiotic traits.</title>
        <authorList>
            <person name="Miyauchi S."/>
            <person name="Kiss E."/>
            <person name="Kuo A."/>
            <person name="Drula E."/>
            <person name="Kohler A."/>
            <person name="Sanchez-Garcia M."/>
            <person name="Morin E."/>
            <person name="Andreopoulos B."/>
            <person name="Barry K.W."/>
            <person name="Bonito G."/>
            <person name="Buee M."/>
            <person name="Carver A."/>
            <person name="Chen C."/>
            <person name="Cichocki N."/>
            <person name="Clum A."/>
            <person name="Culley D."/>
            <person name="Crous P.W."/>
            <person name="Fauchery L."/>
            <person name="Girlanda M."/>
            <person name="Hayes R.D."/>
            <person name="Keri Z."/>
            <person name="LaButti K."/>
            <person name="Lipzen A."/>
            <person name="Lombard V."/>
            <person name="Magnuson J."/>
            <person name="Maillard F."/>
            <person name="Murat C."/>
            <person name="Nolan M."/>
            <person name="Ohm R.A."/>
            <person name="Pangilinan J."/>
            <person name="Pereira M.F."/>
            <person name="Perotto S."/>
            <person name="Peter M."/>
            <person name="Pfister S."/>
            <person name="Riley R."/>
            <person name="Sitrit Y."/>
            <person name="Stielow J.B."/>
            <person name="Szollosi G."/>
            <person name="Zifcakova L."/>
            <person name="Stursova M."/>
            <person name="Spatafora J.W."/>
            <person name="Tedersoo L."/>
            <person name="Vaario L.M."/>
            <person name="Yamada A."/>
            <person name="Yan M."/>
            <person name="Wang P."/>
            <person name="Xu J."/>
            <person name="Bruns T."/>
            <person name="Baldrian P."/>
            <person name="Vilgalys R."/>
            <person name="Dunand C."/>
            <person name="Henrissat B."/>
            <person name="Grigoriev I.V."/>
            <person name="Hibbett D."/>
            <person name="Nagy L.G."/>
            <person name="Martin F.M."/>
        </authorList>
    </citation>
    <scope>NUCLEOTIDE SEQUENCE</scope>
    <source>
        <strain evidence="9">BED1</strain>
    </source>
</reference>
<dbReference type="InterPro" id="IPR003210">
    <property type="entry name" value="Signal_recog_particle_SRP14"/>
</dbReference>
<dbReference type="GO" id="GO:0030942">
    <property type="term" value="F:endoplasmic reticulum signal peptide binding"/>
    <property type="evidence" value="ECO:0007669"/>
    <property type="project" value="UniProtKB-UniRule"/>
</dbReference>
<keyword evidence="4 7" id="KW-0694">RNA-binding</keyword>
<keyword evidence="10" id="KW-1185">Reference proteome</keyword>
<dbReference type="SUPFAM" id="SSF54762">
    <property type="entry name" value="Signal recognition particle alu RNA binding heterodimer, SRP9/14"/>
    <property type="match status" value="1"/>
</dbReference>
<evidence type="ECO:0000256" key="6">
    <source>
        <dbReference type="ARBA" id="ARBA00023274"/>
    </source>
</evidence>
<proteinExistence type="inferred from homology"/>
<evidence type="ECO:0000256" key="1">
    <source>
        <dbReference type="ARBA" id="ARBA00004496"/>
    </source>
</evidence>
<accession>A0AAD4GBH8</accession>
<dbReference type="AlphaFoldDB" id="A0AAD4GBH8"/>
<dbReference type="GO" id="GO:0008312">
    <property type="term" value="F:7S RNA binding"/>
    <property type="evidence" value="ECO:0007669"/>
    <property type="project" value="UniProtKB-UniRule"/>
</dbReference>
<evidence type="ECO:0000256" key="2">
    <source>
        <dbReference type="ARBA" id="ARBA00010349"/>
    </source>
</evidence>
<evidence type="ECO:0000313" key="10">
    <source>
        <dbReference type="Proteomes" id="UP001194468"/>
    </source>
</evidence>
<evidence type="ECO:0000256" key="7">
    <source>
        <dbReference type="RuleBase" id="RU368100"/>
    </source>
</evidence>